<dbReference type="EMBL" id="CABDUW010002318">
    <property type="protein sequence ID" value="VTJ86304.1"/>
    <property type="molecule type" value="Genomic_DNA"/>
</dbReference>
<accession>A0A5E4CWS4</accession>
<organism evidence="1 2">
    <name type="scientific">Marmota monax</name>
    <name type="common">Woodchuck</name>
    <dbReference type="NCBI Taxonomy" id="9995"/>
    <lineage>
        <taxon>Eukaryota</taxon>
        <taxon>Metazoa</taxon>
        <taxon>Chordata</taxon>
        <taxon>Craniata</taxon>
        <taxon>Vertebrata</taxon>
        <taxon>Euteleostomi</taxon>
        <taxon>Mammalia</taxon>
        <taxon>Eutheria</taxon>
        <taxon>Euarchontoglires</taxon>
        <taxon>Glires</taxon>
        <taxon>Rodentia</taxon>
        <taxon>Sciuromorpha</taxon>
        <taxon>Sciuridae</taxon>
        <taxon>Xerinae</taxon>
        <taxon>Marmotini</taxon>
        <taxon>Marmota</taxon>
    </lineage>
</organism>
<evidence type="ECO:0000313" key="1">
    <source>
        <dbReference type="EMBL" id="VTJ86304.1"/>
    </source>
</evidence>
<keyword evidence="2" id="KW-1185">Reference proteome</keyword>
<sequence>PLSTEHSLTGARFTPSPPPFKRFLSTMNISYLSPKSITTQMDNSKKSVSQLIPGYEHVDHILSADLSVDELKDPTNHSHSLSINPNSSLGQGRDIFYSTIQIETGEYHSLINSSLQGYTQYEDEFVASVTKAVTILPQKFGSTKISTCAESPCFLGVSCVPTTGGHFKCGRCPTGYYGDGVNCR</sequence>
<dbReference type="Proteomes" id="UP000335636">
    <property type="component" value="Unassembled WGS sequence"/>
</dbReference>
<name>A0A5E4CWS4_MARMO</name>
<feature type="non-terminal residue" evidence="1">
    <location>
        <position position="1"/>
    </location>
</feature>
<dbReference type="Gene3D" id="2.10.25.10">
    <property type="entry name" value="Laminin"/>
    <property type="match status" value="1"/>
</dbReference>
<reference evidence="1" key="1">
    <citation type="submission" date="2019-04" db="EMBL/GenBank/DDBJ databases">
        <authorList>
            <person name="Alioto T."/>
            <person name="Alioto T."/>
        </authorList>
    </citation>
    <scope>NUCLEOTIDE SEQUENCE [LARGE SCALE GENOMIC DNA]</scope>
</reference>
<protein>
    <submittedName>
        <fullName evidence="1">Uncharacterized protein</fullName>
    </submittedName>
</protein>
<evidence type="ECO:0000313" key="2">
    <source>
        <dbReference type="Proteomes" id="UP000335636"/>
    </source>
</evidence>
<proteinExistence type="predicted"/>
<feature type="non-terminal residue" evidence="1">
    <location>
        <position position="184"/>
    </location>
</feature>
<dbReference type="AlphaFoldDB" id="A0A5E4CWS4"/>
<dbReference type="FunFam" id="2.10.25.10:FF:000488">
    <property type="entry name" value="von Willebrand factor D and EGF domains"/>
    <property type="match status" value="1"/>
</dbReference>
<gene>
    <name evidence="1" type="ORF">MONAX_5E007655</name>
</gene>
<comment type="caution">
    <text evidence="1">The sequence shown here is derived from an EMBL/GenBank/DDBJ whole genome shotgun (WGS) entry which is preliminary data.</text>
</comment>